<sequence>MHSRSPRRRFGRISGRQLVALLTLSGAGLVSIVTHESYTEKAIVPTQGDRPTVGFGSTFHEDGSPVKPGDTTTPVRALIKAQAHISRDEQAFRASLPDVALYQAEYDVYMDWVYQYGSAAWRASGMRRELLAGNYVQACDELLAYRKLTSARKEGPGWVVSRQDAQGRPLRWEFDCSTPGNRVCRGVWTRQLERHKKCMEAQQ</sequence>
<evidence type="ECO:0000256" key="3">
    <source>
        <dbReference type="RuleBase" id="RU003788"/>
    </source>
</evidence>
<dbReference type="InterPro" id="IPR002196">
    <property type="entry name" value="Glyco_hydro_24"/>
</dbReference>
<keyword evidence="3" id="KW-0378">Hydrolase</keyword>
<keyword evidence="2 3" id="KW-0081">Bacteriolytic enzyme</keyword>
<dbReference type="EMBL" id="CP127363">
    <property type="protein sequence ID" value="WIY46707.1"/>
    <property type="molecule type" value="Genomic_DNA"/>
</dbReference>
<organism evidence="4 5">
    <name type="scientific">Paracidovorax citrulli</name>
    <name type="common">Acidovorax citrulli</name>
    <dbReference type="NCBI Taxonomy" id="80869"/>
    <lineage>
        <taxon>Bacteria</taxon>
        <taxon>Pseudomonadati</taxon>
        <taxon>Pseudomonadota</taxon>
        <taxon>Betaproteobacteria</taxon>
        <taxon>Burkholderiales</taxon>
        <taxon>Comamonadaceae</taxon>
        <taxon>Paracidovorax</taxon>
    </lineage>
</organism>
<dbReference type="PANTHER" id="PTHR38107:SF3">
    <property type="entry name" value="LYSOZYME RRRD-RELATED"/>
    <property type="match status" value="1"/>
</dbReference>
<dbReference type="EC" id="3.2.1.17" evidence="3"/>
<protein>
    <recommendedName>
        <fullName evidence="3">Lysozyme</fullName>
        <ecNumber evidence="3">3.2.1.17</ecNumber>
    </recommendedName>
</protein>
<name>A0ABY9AIC3_PARCI</name>
<accession>A0ABY9AIC3</accession>
<evidence type="ECO:0000313" key="4">
    <source>
        <dbReference type="EMBL" id="WIY46707.1"/>
    </source>
</evidence>
<dbReference type="InterPro" id="IPR023346">
    <property type="entry name" value="Lysozyme-like_dom_sf"/>
</dbReference>
<keyword evidence="5" id="KW-1185">Reference proteome</keyword>
<dbReference type="InterPro" id="IPR023347">
    <property type="entry name" value="Lysozyme_dom_sf"/>
</dbReference>
<dbReference type="InterPro" id="IPR051018">
    <property type="entry name" value="Bacteriophage_GH24"/>
</dbReference>
<keyword evidence="3" id="KW-0326">Glycosidase</keyword>
<reference evidence="4 5" key="1">
    <citation type="submission" date="2023-06" db="EMBL/GenBank/DDBJ databases">
        <authorList>
            <person name="Ham H."/>
            <person name="Park D.S."/>
        </authorList>
    </citation>
    <scope>NUCLEOTIDE SEQUENCE [LARGE SCALE GENOMIC DNA]</scope>
    <source>
        <strain evidence="4 5">KACC 17005</strain>
    </source>
</reference>
<gene>
    <name evidence="4" type="ORF">QRO08_12630</name>
</gene>
<dbReference type="Proteomes" id="UP001242732">
    <property type="component" value="Chromosome"/>
</dbReference>
<dbReference type="SUPFAM" id="SSF53955">
    <property type="entry name" value="Lysozyme-like"/>
    <property type="match status" value="1"/>
</dbReference>
<dbReference type="Gene3D" id="1.10.530.40">
    <property type="match status" value="1"/>
</dbReference>
<comment type="catalytic activity">
    <reaction evidence="3">
        <text>Hydrolysis of (1-&gt;4)-beta-linkages between N-acetylmuramic acid and N-acetyl-D-glucosamine residues in a peptidoglycan and between N-acetyl-D-glucosamine residues in chitodextrins.</text>
        <dbReference type="EC" id="3.2.1.17"/>
    </reaction>
</comment>
<evidence type="ECO:0000256" key="2">
    <source>
        <dbReference type="ARBA" id="ARBA00022638"/>
    </source>
</evidence>
<evidence type="ECO:0000256" key="1">
    <source>
        <dbReference type="ARBA" id="ARBA00022529"/>
    </source>
</evidence>
<comment type="similarity">
    <text evidence="3">Belongs to the glycosyl hydrolase 24 family.</text>
</comment>
<dbReference type="Pfam" id="PF00959">
    <property type="entry name" value="Phage_lysozyme"/>
    <property type="match status" value="1"/>
</dbReference>
<proteinExistence type="inferred from homology"/>
<evidence type="ECO:0000313" key="5">
    <source>
        <dbReference type="Proteomes" id="UP001242732"/>
    </source>
</evidence>
<keyword evidence="1 3" id="KW-0929">Antimicrobial</keyword>
<dbReference type="PANTHER" id="PTHR38107">
    <property type="match status" value="1"/>
</dbReference>
<dbReference type="RefSeq" id="WP_011795990.1">
    <property type="nucleotide sequence ID" value="NZ_CP023687.1"/>
</dbReference>